<evidence type="ECO:0000259" key="13">
    <source>
        <dbReference type="PROSITE" id="PS50990"/>
    </source>
</evidence>
<dbReference type="GO" id="GO:0016887">
    <property type="term" value="F:ATP hydrolysis activity"/>
    <property type="evidence" value="ECO:0007669"/>
    <property type="project" value="InterPro"/>
</dbReference>
<evidence type="ECO:0000256" key="9">
    <source>
        <dbReference type="ARBA" id="ARBA00023136"/>
    </source>
</evidence>
<dbReference type="SUPFAM" id="SSF52540">
    <property type="entry name" value="P-loop containing nucleoside triphosphate hydrolases"/>
    <property type="match status" value="1"/>
</dbReference>
<dbReference type="EMBL" id="JARPQC010000011">
    <property type="protein sequence ID" value="MDF9628030.1"/>
    <property type="molecule type" value="Genomic_DNA"/>
</dbReference>
<dbReference type="PROSITE" id="PS50990">
    <property type="entry name" value="PEPTIDASE_C39"/>
    <property type="match status" value="1"/>
</dbReference>
<evidence type="ECO:0000313" key="14">
    <source>
        <dbReference type="EMBL" id="MDF9628030.1"/>
    </source>
</evidence>
<dbReference type="GO" id="GO:0015031">
    <property type="term" value="P:protein transport"/>
    <property type="evidence" value="ECO:0007669"/>
    <property type="project" value="UniProtKB-KW"/>
</dbReference>
<feature type="domain" description="Peptidase C39" evidence="13">
    <location>
        <begin position="6"/>
        <end position="131"/>
    </location>
</feature>
<dbReference type="Gene3D" id="3.90.70.10">
    <property type="entry name" value="Cysteine proteinases"/>
    <property type="match status" value="1"/>
</dbReference>
<keyword evidence="10" id="KW-0080">Bacteriocin transport</keyword>
<dbReference type="GO" id="GO:0006508">
    <property type="term" value="P:proteolysis"/>
    <property type="evidence" value="ECO:0007669"/>
    <property type="project" value="InterPro"/>
</dbReference>
<dbReference type="InterPro" id="IPR005074">
    <property type="entry name" value="Peptidase_C39"/>
</dbReference>
<dbReference type="InterPro" id="IPR036640">
    <property type="entry name" value="ABC1_TM_sf"/>
</dbReference>
<evidence type="ECO:0000256" key="2">
    <source>
        <dbReference type="ARBA" id="ARBA00005417"/>
    </source>
</evidence>
<evidence type="ECO:0000256" key="1">
    <source>
        <dbReference type="ARBA" id="ARBA00004651"/>
    </source>
</evidence>
<keyword evidence="5" id="KW-0378">Hydrolase</keyword>
<feature type="domain" description="ABC transmembrane type-1" evidence="12">
    <location>
        <begin position="162"/>
        <end position="439"/>
    </location>
</feature>
<feature type="transmembrane region" description="Helical" evidence="11">
    <location>
        <begin position="385"/>
        <end position="406"/>
    </location>
</feature>
<dbReference type="InterPro" id="IPR003593">
    <property type="entry name" value="AAA+_ATPase"/>
</dbReference>
<keyword evidence="6" id="KW-0067">ATP-binding</keyword>
<dbReference type="GO" id="GO:0008234">
    <property type="term" value="F:cysteine-type peptidase activity"/>
    <property type="evidence" value="ECO:0007669"/>
    <property type="project" value="UniProtKB-KW"/>
</dbReference>
<evidence type="ECO:0000256" key="8">
    <source>
        <dbReference type="ARBA" id="ARBA00022989"/>
    </source>
</evidence>
<dbReference type="NCBIfam" id="NF045998">
    <property type="entry name" value="cleave_ABC_plasm"/>
    <property type="match status" value="1"/>
</dbReference>
<dbReference type="InterPro" id="IPR039421">
    <property type="entry name" value="Type_1_exporter"/>
</dbReference>
<comment type="caution">
    <text evidence="14">The sequence shown here is derived from an EMBL/GenBank/DDBJ whole genome shotgun (WGS) entry which is preliminary data.</text>
</comment>
<dbReference type="AlphaFoldDB" id="A0AAW6Q610"/>
<name>A0AAW6Q610_9BACT</name>
<protein>
    <submittedName>
        <fullName evidence="14">Cysteine peptidase family C39 domain-containing protein</fullName>
    </submittedName>
</protein>
<keyword evidence="9 11" id="KW-0472">Membrane</keyword>
<feature type="transmembrane region" description="Helical" evidence="11">
    <location>
        <begin position="193"/>
        <end position="212"/>
    </location>
</feature>
<dbReference type="GO" id="GO:0043213">
    <property type="term" value="P:bacteriocin transport"/>
    <property type="evidence" value="ECO:0007669"/>
    <property type="project" value="UniProtKB-KW"/>
</dbReference>
<dbReference type="GO" id="GO:0005886">
    <property type="term" value="C:plasma membrane"/>
    <property type="evidence" value="ECO:0007669"/>
    <property type="project" value="UniProtKB-SubCell"/>
</dbReference>
<comment type="subcellular location">
    <subcellularLocation>
        <location evidence="1">Cell membrane</location>
        <topology evidence="1">Multi-pass membrane protein</topology>
    </subcellularLocation>
</comment>
<dbReference type="PROSITE" id="PS50929">
    <property type="entry name" value="ABC_TM1F"/>
    <property type="match status" value="1"/>
</dbReference>
<dbReference type="SMART" id="SM00382">
    <property type="entry name" value="AAA"/>
    <property type="match status" value="1"/>
</dbReference>
<dbReference type="GO" id="GO:0034040">
    <property type="term" value="F:ATPase-coupled lipid transmembrane transporter activity"/>
    <property type="evidence" value="ECO:0007669"/>
    <property type="project" value="TreeGrafter"/>
</dbReference>
<dbReference type="InterPro" id="IPR003439">
    <property type="entry name" value="ABC_transporter-like_ATP-bd"/>
</dbReference>
<evidence type="ECO:0000256" key="4">
    <source>
        <dbReference type="ARBA" id="ARBA00022741"/>
    </source>
</evidence>
<proteinExistence type="inferred from homology"/>
<feature type="transmembrane region" description="Helical" evidence="11">
    <location>
        <begin position="160"/>
        <end position="181"/>
    </location>
</feature>
<keyword evidence="3 11" id="KW-0812">Transmembrane</keyword>
<comment type="similarity">
    <text evidence="2">Belongs to the ABC transporter superfamily.</text>
</comment>
<organism evidence="14 15">
    <name type="scientific">Mesomycoplasma ovipneumoniae</name>
    <dbReference type="NCBI Taxonomy" id="29562"/>
    <lineage>
        <taxon>Bacteria</taxon>
        <taxon>Bacillati</taxon>
        <taxon>Mycoplasmatota</taxon>
        <taxon>Mycoplasmoidales</taxon>
        <taxon>Metamycoplasmataceae</taxon>
        <taxon>Mesomycoplasma</taxon>
    </lineage>
</organism>
<sequence>MKVFLQKDLKDCGLAVLQSIYHFFYDKKISINSLKTKAFYSNDGINIANLERLAKEFGIILESYGGPYENLKTLEIVKPTIILIKTGDLNHYVLLTKVKKSKFEIIDPLKGKVKVKAETMAKIFQNVVIFAQKDPEYKRSKIKDKSWNNWWFFLESKSNWYLIFLFFITAVSNFLSSLFMKTIIDKVLPQQDIALVIKVSIFFAWIVIWRILQDIIKKIYIHKIELKIEKDIFDRFFNALKTGKNFQLLKLDNHDYIRRINLIPSFAAFSASFYYHIFNEVITFLISFFILLWIDIKILGLIIGIGIIYLFISIIVRKSISKNHQFLMEDQLNSLTSTNDIIFSLENLKRDDVYKNLKHQFDEKYYRYKKTEFNIWKKESYLSSFNNFLFSIAPILIVVISSFWIFDKKLSIGELLLFLSFFSFFINPLSSFVNIVTNLPIFLKEFELLNFVLNIEKETTGKYHQKISDIKLKDLSVSYYKNKTLFYIEKMQIKENLHIIGKNGSGKSTFLRLLNQEIVYNGDFLINNLDLKYYDQNELRKRICYIKSQNYFPNISVLSFITNENPEKIQNLINNFQRFDIQEMLYEWQISLDSKFINNGSNFSSGQKQIIAILQLLTKDFDLILLDEAFENIDEKNFEFLKKVISNYQKNAMFIEISHSKRYVIEQGETFDIKDISKQ</sequence>
<dbReference type="PANTHER" id="PTHR24221:SF654">
    <property type="entry name" value="ATP-BINDING CASSETTE SUB-FAMILY B MEMBER 6"/>
    <property type="match status" value="1"/>
</dbReference>
<keyword evidence="5" id="KW-0788">Thiol protease</keyword>
<dbReference type="CDD" id="cd02424">
    <property type="entry name" value="Peptidase_C39E"/>
    <property type="match status" value="1"/>
</dbReference>
<dbReference type="GO" id="GO:0005524">
    <property type="term" value="F:ATP binding"/>
    <property type="evidence" value="ECO:0007669"/>
    <property type="project" value="UniProtKB-KW"/>
</dbReference>
<dbReference type="Proteomes" id="UP001176114">
    <property type="component" value="Unassembled WGS sequence"/>
</dbReference>
<feature type="transmembrane region" description="Helical" evidence="11">
    <location>
        <begin position="412"/>
        <end position="436"/>
    </location>
</feature>
<evidence type="ECO:0000256" key="7">
    <source>
        <dbReference type="ARBA" id="ARBA00022927"/>
    </source>
</evidence>
<evidence type="ECO:0000256" key="6">
    <source>
        <dbReference type="ARBA" id="ARBA00022840"/>
    </source>
</evidence>
<evidence type="ECO:0000256" key="3">
    <source>
        <dbReference type="ARBA" id="ARBA00022692"/>
    </source>
</evidence>
<dbReference type="SUPFAM" id="SSF90123">
    <property type="entry name" value="ABC transporter transmembrane region"/>
    <property type="match status" value="1"/>
</dbReference>
<keyword evidence="5" id="KW-0645">Protease</keyword>
<accession>A0AAW6Q610</accession>
<dbReference type="Pfam" id="PF00005">
    <property type="entry name" value="ABC_tran"/>
    <property type="match status" value="1"/>
</dbReference>
<reference evidence="14" key="1">
    <citation type="submission" date="2023-03" db="EMBL/GenBank/DDBJ databases">
        <title>Comparative genome analysis of Brazilian Mesomycoplasma ovipneumoniae isolated from healthy and pneumonic sheep.</title>
        <authorList>
            <person name="Gaeta N."/>
            <person name="Timenetsky J."/>
            <person name="Ganda E."/>
            <person name="Gregory L."/>
        </authorList>
    </citation>
    <scope>NUCLEOTIDE SEQUENCE</scope>
    <source>
        <strain evidence="14">USP-SP475</strain>
    </source>
</reference>
<evidence type="ECO:0000313" key="15">
    <source>
        <dbReference type="Proteomes" id="UP001176114"/>
    </source>
</evidence>
<feature type="transmembrane region" description="Helical" evidence="11">
    <location>
        <begin position="284"/>
        <end position="312"/>
    </location>
</feature>
<keyword evidence="7" id="KW-0653">Protein transport</keyword>
<dbReference type="RefSeq" id="WP_277446948.1">
    <property type="nucleotide sequence ID" value="NZ_JARPQC010000011.1"/>
</dbReference>
<evidence type="ECO:0000256" key="10">
    <source>
        <dbReference type="ARBA" id="ARBA00043264"/>
    </source>
</evidence>
<dbReference type="Gene3D" id="3.40.50.300">
    <property type="entry name" value="P-loop containing nucleotide triphosphate hydrolases"/>
    <property type="match status" value="1"/>
</dbReference>
<keyword evidence="4" id="KW-0547">Nucleotide-binding</keyword>
<dbReference type="PANTHER" id="PTHR24221">
    <property type="entry name" value="ATP-BINDING CASSETTE SUB-FAMILY B"/>
    <property type="match status" value="1"/>
</dbReference>
<dbReference type="GO" id="GO:0140359">
    <property type="term" value="F:ABC-type transporter activity"/>
    <property type="evidence" value="ECO:0007669"/>
    <property type="project" value="InterPro"/>
</dbReference>
<dbReference type="InterPro" id="IPR027417">
    <property type="entry name" value="P-loop_NTPase"/>
</dbReference>
<dbReference type="Pfam" id="PF00664">
    <property type="entry name" value="ABC_membrane"/>
    <property type="match status" value="1"/>
</dbReference>
<gene>
    <name evidence="14" type="ORF">P5716_03515</name>
</gene>
<dbReference type="Gene3D" id="1.20.1560.10">
    <property type="entry name" value="ABC transporter type 1, transmembrane domain"/>
    <property type="match status" value="1"/>
</dbReference>
<evidence type="ECO:0000259" key="12">
    <source>
        <dbReference type="PROSITE" id="PS50929"/>
    </source>
</evidence>
<dbReference type="Pfam" id="PF03412">
    <property type="entry name" value="Peptidase_C39"/>
    <property type="match status" value="1"/>
</dbReference>
<evidence type="ECO:0000256" key="11">
    <source>
        <dbReference type="SAM" id="Phobius"/>
    </source>
</evidence>
<dbReference type="InterPro" id="IPR011527">
    <property type="entry name" value="ABC1_TM_dom"/>
</dbReference>
<keyword evidence="8 11" id="KW-1133">Transmembrane helix</keyword>
<keyword evidence="7" id="KW-0813">Transport</keyword>
<evidence type="ECO:0000256" key="5">
    <source>
        <dbReference type="ARBA" id="ARBA00022807"/>
    </source>
</evidence>